<dbReference type="EMBL" id="VFIP01000035">
    <property type="protein sequence ID" value="TWR87253.1"/>
    <property type="molecule type" value="Genomic_DNA"/>
</dbReference>
<dbReference type="PROSITE" id="PS51688">
    <property type="entry name" value="ICA"/>
    <property type="match status" value="1"/>
</dbReference>
<dbReference type="Proteomes" id="UP000318428">
    <property type="component" value="Unassembled WGS sequence"/>
</dbReference>
<evidence type="ECO:0000313" key="2">
    <source>
        <dbReference type="EMBL" id="TWR85803.1"/>
    </source>
</evidence>
<dbReference type="Gene3D" id="1.10.10.10">
    <property type="entry name" value="Winged helix-like DNA-binding domain superfamily/Winged helix DNA-binding domain"/>
    <property type="match status" value="1"/>
</dbReference>
<dbReference type="Proteomes" id="UP000317901">
    <property type="component" value="Unassembled WGS sequence"/>
</dbReference>
<protein>
    <submittedName>
        <fullName evidence="3">Tail fiber domain-containing protein</fullName>
    </submittedName>
</protein>
<feature type="domain" description="Peptidase S74" evidence="1">
    <location>
        <begin position="41"/>
        <end position="128"/>
    </location>
</feature>
<name>A0A5C5PU98_9PSED</name>
<accession>A0A5C5PU98</accession>
<dbReference type="InterPro" id="IPR036388">
    <property type="entry name" value="WH-like_DNA-bd_sf"/>
</dbReference>
<evidence type="ECO:0000259" key="1">
    <source>
        <dbReference type="PROSITE" id="PS51688"/>
    </source>
</evidence>
<keyword evidence="5" id="KW-1185">Reference proteome</keyword>
<dbReference type="InterPro" id="IPR030392">
    <property type="entry name" value="S74_ICA"/>
</dbReference>
<dbReference type="Pfam" id="PF13884">
    <property type="entry name" value="Peptidase_S74"/>
    <property type="match status" value="1"/>
</dbReference>
<comment type="caution">
    <text evidence="3">The sequence shown here is derived from an EMBL/GenBank/DDBJ whole genome shotgun (WGS) entry which is preliminary data.</text>
</comment>
<dbReference type="OrthoDB" id="6892488at2"/>
<gene>
    <name evidence="3" type="ORF">FJD37_16770</name>
    <name evidence="2" type="ORF">FJD38_22090</name>
</gene>
<evidence type="ECO:0000313" key="3">
    <source>
        <dbReference type="EMBL" id="TWR87253.1"/>
    </source>
</evidence>
<dbReference type="AlphaFoldDB" id="A0A5C5PU98"/>
<proteinExistence type="predicted"/>
<organism evidence="3 4">
    <name type="scientific">Pseudomonas saxonica</name>
    <dbReference type="NCBI Taxonomy" id="2600598"/>
    <lineage>
        <taxon>Bacteria</taxon>
        <taxon>Pseudomonadati</taxon>
        <taxon>Pseudomonadota</taxon>
        <taxon>Gammaproteobacteria</taxon>
        <taxon>Pseudomonadales</taxon>
        <taxon>Pseudomonadaceae</taxon>
        <taxon>Pseudomonas</taxon>
    </lineage>
</organism>
<evidence type="ECO:0000313" key="5">
    <source>
        <dbReference type="Proteomes" id="UP000318428"/>
    </source>
</evidence>
<sequence>MRSLITALTFPVLLIGLQNVALADYKIDSGPPGGWPCCPFSDATLKTDVLPITDATQKLLQIQGVTFNWKEGNRADVGVIAQDVQKVYPQLVRQDKQYLRVDYEKLVGPLIESVREMDARIKQLEATQKAH</sequence>
<dbReference type="RefSeq" id="WP_122785945.1">
    <property type="nucleotide sequence ID" value="NZ_CP142033.1"/>
</dbReference>
<dbReference type="EMBL" id="VFIO01000013">
    <property type="protein sequence ID" value="TWR85803.1"/>
    <property type="molecule type" value="Genomic_DNA"/>
</dbReference>
<evidence type="ECO:0000313" key="4">
    <source>
        <dbReference type="Proteomes" id="UP000317901"/>
    </source>
</evidence>
<reference evidence="4 5" key="1">
    <citation type="submission" date="2019-06" db="EMBL/GenBank/DDBJ databases">
        <title>Pseudomonas bimorpha sp. nov. isolated from bovine raw milk and skim milk concentrate.</title>
        <authorList>
            <person name="Hofmann K."/>
            <person name="Huptas C."/>
            <person name="Doll E."/>
            <person name="Scherer S."/>
            <person name="Wenning M."/>
        </authorList>
    </citation>
    <scope>NUCLEOTIDE SEQUENCE [LARGE SCALE GENOMIC DNA]</scope>
    <source>
        <strain evidence="2 5">DSM 108989</strain>
        <strain evidence="3 4">DSM 108990</strain>
    </source>
</reference>